<sequence>MDQNSAISKTIPGKYLILHWSRWPGT</sequence>
<evidence type="ECO:0000313" key="1">
    <source>
        <dbReference type="EMBL" id="KAJ6641431.1"/>
    </source>
</evidence>
<dbReference type="AlphaFoldDB" id="A0A9Q0N1A0"/>
<accession>A0A9Q0N1A0</accession>
<protein>
    <submittedName>
        <fullName evidence="1">Uncharacterized protein</fullName>
    </submittedName>
</protein>
<organism evidence="1 2">
    <name type="scientific">Pseudolycoriella hygida</name>
    <dbReference type="NCBI Taxonomy" id="35572"/>
    <lineage>
        <taxon>Eukaryota</taxon>
        <taxon>Metazoa</taxon>
        <taxon>Ecdysozoa</taxon>
        <taxon>Arthropoda</taxon>
        <taxon>Hexapoda</taxon>
        <taxon>Insecta</taxon>
        <taxon>Pterygota</taxon>
        <taxon>Neoptera</taxon>
        <taxon>Endopterygota</taxon>
        <taxon>Diptera</taxon>
        <taxon>Nematocera</taxon>
        <taxon>Sciaroidea</taxon>
        <taxon>Sciaridae</taxon>
        <taxon>Pseudolycoriella</taxon>
    </lineage>
</organism>
<proteinExistence type="predicted"/>
<keyword evidence="2" id="KW-1185">Reference proteome</keyword>
<dbReference type="EMBL" id="WJQU01000002">
    <property type="protein sequence ID" value="KAJ6641431.1"/>
    <property type="molecule type" value="Genomic_DNA"/>
</dbReference>
<name>A0A9Q0N1A0_9DIPT</name>
<feature type="non-terminal residue" evidence="1">
    <location>
        <position position="26"/>
    </location>
</feature>
<evidence type="ECO:0000313" key="2">
    <source>
        <dbReference type="Proteomes" id="UP001151699"/>
    </source>
</evidence>
<comment type="caution">
    <text evidence="1">The sequence shown here is derived from an EMBL/GenBank/DDBJ whole genome shotgun (WGS) entry which is preliminary data.</text>
</comment>
<dbReference type="Proteomes" id="UP001151699">
    <property type="component" value="Chromosome B"/>
</dbReference>
<reference evidence="1" key="1">
    <citation type="submission" date="2022-07" db="EMBL/GenBank/DDBJ databases">
        <authorList>
            <person name="Trinca V."/>
            <person name="Uliana J.V.C."/>
            <person name="Torres T.T."/>
            <person name="Ward R.J."/>
            <person name="Monesi N."/>
        </authorList>
    </citation>
    <scope>NUCLEOTIDE SEQUENCE</scope>
    <source>
        <strain evidence="1">HSMRA1968</strain>
        <tissue evidence="1">Whole embryos</tissue>
    </source>
</reference>
<gene>
    <name evidence="1" type="ORF">Bhyg_06370</name>
</gene>